<protein>
    <submittedName>
        <fullName evidence="2">Thiolase family protein</fullName>
    </submittedName>
</protein>
<dbReference type="InterPro" id="IPR055140">
    <property type="entry name" value="Thiolase_C_2"/>
</dbReference>
<keyword evidence="3" id="KW-1185">Reference proteome</keyword>
<evidence type="ECO:0000259" key="1">
    <source>
        <dbReference type="Pfam" id="PF22691"/>
    </source>
</evidence>
<dbReference type="AlphaFoldDB" id="A0A6L7GZ90"/>
<dbReference type="GO" id="GO:0016747">
    <property type="term" value="F:acyltransferase activity, transferring groups other than amino-acyl groups"/>
    <property type="evidence" value="ECO:0007669"/>
    <property type="project" value="InterPro"/>
</dbReference>
<dbReference type="InterPro" id="IPR002155">
    <property type="entry name" value="Thiolase"/>
</dbReference>
<name>A0A6L7GZ90_9ACTN</name>
<dbReference type="PANTHER" id="PTHR42870:SF1">
    <property type="entry name" value="NON-SPECIFIC LIPID-TRANSFER PROTEIN-LIKE 2"/>
    <property type="match status" value="1"/>
</dbReference>
<feature type="domain" description="Thiolase C-terminal" evidence="1">
    <location>
        <begin position="260"/>
        <end position="384"/>
    </location>
</feature>
<dbReference type="CDD" id="cd00829">
    <property type="entry name" value="SCP-x_thiolase"/>
    <property type="match status" value="1"/>
</dbReference>
<dbReference type="InterPro" id="IPR016039">
    <property type="entry name" value="Thiolase-like"/>
</dbReference>
<evidence type="ECO:0000313" key="3">
    <source>
        <dbReference type="Proteomes" id="UP000475545"/>
    </source>
</evidence>
<dbReference type="Pfam" id="PF22691">
    <property type="entry name" value="Thiolase_C_1"/>
    <property type="match status" value="1"/>
</dbReference>
<dbReference type="PIRSF" id="PIRSF000429">
    <property type="entry name" value="Ac-CoA_Ac_transf"/>
    <property type="match status" value="1"/>
</dbReference>
<accession>A0A6L7GZ90</accession>
<proteinExistence type="predicted"/>
<gene>
    <name evidence="2" type="ORF">GIY30_22725</name>
</gene>
<organism evidence="2 3">
    <name type="scientific">Gordonia mangrovi</name>
    <dbReference type="NCBI Taxonomy" id="2665643"/>
    <lineage>
        <taxon>Bacteria</taxon>
        <taxon>Bacillati</taxon>
        <taxon>Actinomycetota</taxon>
        <taxon>Actinomycetes</taxon>
        <taxon>Mycobacteriales</taxon>
        <taxon>Gordoniaceae</taxon>
        <taxon>Gordonia</taxon>
    </lineage>
</organism>
<dbReference type="SUPFAM" id="SSF53901">
    <property type="entry name" value="Thiolase-like"/>
    <property type="match status" value="2"/>
</dbReference>
<dbReference type="PANTHER" id="PTHR42870">
    <property type="entry name" value="ACETYL-COA C-ACETYLTRANSFERASE"/>
    <property type="match status" value="1"/>
</dbReference>
<comment type="caution">
    <text evidence="2">The sequence shown here is derived from an EMBL/GenBank/DDBJ whole genome shotgun (WGS) entry which is preliminary data.</text>
</comment>
<dbReference type="Proteomes" id="UP000475545">
    <property type="component" value="Unassembled WGS sequence"/>
</dbReference>
<reference evidence="2 3" key="1">
    <citation type="submission" date="2019-11" db="EMBL/GenBank/DDBJ databases">
        <title>Gordonia sp. nov., a novel actinobacterium isolated from mangrove soil in Hainan.</title>
        <authorList>
            <person name="Huang X."/>
            <person name="Xie Y."/>
            <person name="Chu X."/>
            <person name="Xiao K."/>
        </authorList>
    </citation>
    <scope>NUCLEOTIDE SEQUENCE [LARGE SCALE GENOMIC DNA]</scope>
    <source>
        <strain evidence="2 3">HNM0687</strain>
    </source>
</reference>
<dbReference type="Gene3D" id="3.40.47.10">
    <property type="match status" value="1"/>
</dbReference>
<sequence length="388" mass="41201">MNMGSLSRDVAIVGVGFSPFSRRGLDDPRKLAYLSCTGALADAGLLADDIDGMYHYRFEDDIPTHDVARMLGMSDLAVWGDLSPSTGPSGLVSATEAIMAVASGAAETVLALRCMTRSTGYAGAVSTDSAPVRGAEQYLAPYGWAGVLMGIGMRKRRRLAELGGSEEDYGHVVLNARKWAALNPQAVLREQITMDDYMNGRMIADPLRVFDCDYPVNGSVAVIVTTAERARDLQQTPVLVDAIAYSNGGNPDTRWIFGDDFLYGGAKLCSDRLWSRSQFTAADVDTAQLYDGFTYLTIAWAEALGLCGDGEFGDWIDSGKTIGPGGKMPMNTSGGHIAEGRVHGLQFLAEAVVQLRGQAGERQVPGAKVAAVTNAGGPQNVAMVVNVA</sequence>
<dbReference type="EMBL" id="WMBR01000009">
    <property type="protein sequence ID" value="MXP24155.1"/>
    <property type="molecule type" value="Genomic_DNA"/>
</dbReference>
<evidence type="ECO:0000313" key="2">
    <source>
        <dbReference type="EMBL" id="MXP24155.1"/>
    </source>
</evidence>